<reference evidence="9" key="2">
    <citation type="submission" date="2021-04" db="EMBL/GenBank/DDBJ databases">
        <authorList>
            <person name="Gilroy R."/>
        </authorList>
    </citation>
    <scope>NUCLEOTIDE SEQUENCE</scope>
    <source>
        <strain evidence="9">CHK187-5294</strain>
    </source>
</reference>
<evidence type="ECO:0000259" key="8">
    <source>
        <dbReference type="Pfam" id="PF02308"/>
    </source>
</evidence>
<comment type="caution">
    <text evidence="9">The sequence shown here is derived from an EMBL/GenBank/DDBJ whole genome shotgun (WGS) entry which is preliminary data.</text>
</comment>
<keyword evidence="5 7" id="KW-1133">Transmembrane helix</keyword>
<reference evidence="9" key="1">
    <citation type="journal article" date="2021" name="PeerJ">
        <title>Extensive microbial diversity within the chicken gut microbiome revealed by metagenomics and culture.</title>
        <authorList>
            <person name="Gilroy R."/>
            <person name="Ravi A."/>
            <person name="Getino M."/>
            <person name="Pursley I."/>
            <person name="Horton D.L."/>
            <person name="Alikhan N.F."/>
            <person name="Baker D."/>
            <person name="Gharbi K."/>
            <person name="Hall N."/>
            <person name="Watson M."/>
            <person name="Adriaenssens E.M."/>
            <person name="Foster-Nyarko E."/>
            <person name="Jarju S."/>
            <person name="Secka A."/>
            <person name="Antonio M."/>
            <person name="Oren A."/>
            <person name="Chaudhuri R.R."/>
            <person name="La Ragione R."/>
            <person name="Hildebrand F."/>
            <person name="Pallen M.J."/>
        </authorList>
    </citation>
    <scope>NUCLEOTIDE SEQUENCE</scope>
    <source>
        <strain evidence="9">CHK187-5294</strain>
    </source>
</reference>
<evidence type="ECO:0000256" key="7">
    <source>
        <dbReference type="SAM" id="Phobius"/>
    </source>
</evidence>
<feature type="transmembrane region" description="Helical" evidence="7">
    <location>
        <begin position="37"/>
        <end position="57"/>
    </location>
</feature>
<organism evidence="9 10">
    <name type="scientific">Candidatus Borkfalkia avistercoris</name>
    <dbReference type="NCBI Taxonomy" id="2838504"/>
    <lineage>
        <taxon>Bacteria</taxon>
        <taxon>Bacillati</taxon>
        <taxon>Bacillota</taxon>
        <taxon>Clostridia</taxon>
        <taxon>Christensenellales</taxon>
        <taxon>Christensenellaceae</taxon>
        <taxon>Candidatus Borkfalkia</taxon>
    </lineage>
</organism>
<feature type="transmembrane region" description="Helical" evidence="7">
    <location>
        <begin position="94"/>
        <end position="111"/>
    </location>
</feature>
<feature type="transmembrane region" description="Helical" evidence="7">
    <location>
        <begin position="6"/>
        <end position="25"/>
    </location>
</feature>
<feature type="transmembrane region" description="Helical" evidence="7">
    <location>
        <begin position="117"/>
        <end position="135"/>
    </location>
</feature>
<accession>A0A9D2IDA2</accession>
<evidence type="ECO:0000256" key="6">
    <source>
        <dbReference type="ARBA" id="ARBA00023136"/>
    </source>
</evidence>
<dbReference type="InterPro" id="IPR003416">
    <property type="entry name" value="MgtC/SapB/SrpB/YhiD_fam"/>
</dbReference>
<feature type="transmembrane region" description="Helical" evidence="7">
    <location>
        <begin position="69"/>
        <end position="87"/>
    </location>
</feature>
<evidence type="ECO:0000313" key="10">
    <source>
        <dbReference type="Proteomes" id="UP000824132"/>
    </source>
</evidence>
<comment type="subcellular location">
    <subcellularLocation>
        <location evidence="1">Cell membrane</location>
        <topology evidence="1">Multi-pass membrane protein</topology>
    </subcellularLocation>
</comment>
<dbReference type="AlphaFoldDB" id="A0A9D2IDA2"/>
<evidence type="ECO:0000256" key="1">
    <source>
        <dbReference type="ARBA" id="ARBA00004651"/>
    </source>
</evidence>
<name>A0A9D2IDA2_9FIRM</name>
<dbReference type="InterPro" id="IPR049177">
    <property type="entry name" value="MgtC_SapB_SrpB_YhiD_N"/>
</dbReference>
<dbReference type="PANTHER" id="PTHR33778">
    <property type="entry name" value="PROTEIN MGTC"/>
    <property type="match status" value="1"/>
</dbReference>
<dbReference type="PANTHER" id="PTHR33778:SF1">
    <property type="entry name" value="MAGNESIUM TRANSPORTER YHID-RELATED"/>
    <property type="match status" value="1"/>
</dbReference>
<sequence>METVLLELRHLISMLVAVVLGFAIGYERKLRYKEAGIRTHTVVCAGSALMMIVSKYGFGDSLEADASRVAAQIVAGVGFLGAGIIVYRKHEVHGLTTAAGVWATAGVGMAAGAGLYIIASGATLILIGVQCLFHIRCKFFQTKRYFQIKICFVSDGSANDLIKELFQTDRFYRLVIERKGAETIYHATLNTDKEYSSQRLGEIMAQYPFIRSIERCDES</sequence>
<dbReference type="PRINTS" id="PR01837">
    <property type="entry name" value="MGTCSAPBPROT"/>
</dbReference>
<evidence type="ECO:0000256" key="2">
    <source>
        <dbReference type="ARBA" id="ARBA00009298"/>
    </source>
</evidence>
<evidence type="ECO:0000313" key="9">
    <source>
        <dbReference type="EMBL" id="HIZ03900.1"/>
    </source>
</evidence>
<keyword evidence="4 7" id="KW-0812">Transmembrane</keyword>
<gene>
    <name evidence="9" type="ORF">H9727_06395</name>
</gene>
<proteinExistence type="inferred from homology"/>
<keyword evidence="3" id="KW-1003">Cell membrane</keyword>
<dbReference type="EMBL" id="DXCL01000037">
    <property type="protein sequence ID" value="HIZ03900.1"/>
    <property type="molecule type" value="Genomic_DNA"/>
</dbReference>
<evidence type="ECO:0000256" key="3">
    <source>
        <dbReference type="ARBA" id="ARBA00022475"/>
    </source>
</evidence>
<protein>
    <submittedName>
        <fullName evidence="9">MgtC/SapB family protein</fullName>
    </submittedName>
</protein>
<dbReference type="GO" id="GO:0005886">
    <property type="term" value="C:plasma membrane"/>
    <property type="evidence" value="ECO:0007669"/>
    <property type="project" value="UniProtKB-SubCell"/>
</dbReference>
<comment type="similarity">
    <text evidence="2">Belongs to the MgtC/SapB family.</text>
</comment>
<evidence type="ECO:0000256" key="4">
    <source>
        <dbReference type="ARBA" id="ARBA00022692"/>
    </source>
</evidence>
<keyword evidence="6 7" id="KW-0472">Membrane</keyword>
<feature type="domain" description="MgtC/SapB/SrpB/YhiD N-terminal" evidence="8">
    <location>
        <begin position="14"/>
        <end position="132"/>
    </location>
</feature>
<dbReference type="Proteomes" id="UP000824132">
    <property type="component" value="Unassembled WGS sequence"/>
</dbReference>
<dbReference type="Pfam" id="PF02308">
    <property type="entry name" value="MgtC"/>
    <property type="match status" value="1"/>
</dbReference>
<evidence type="ECO:0000256" key="5">
    <source>
        <dbReference type="ARBA" id="ARBA00022989"/>
    </source>
</evidence>